<accession>M1MTP6</accession>
<protein>
    <submittedName>
        <fullName evidence="1">Uncharacterized protein</fullName>
    </submittedName>
</protein>
<dbReference type="Proteomes" id="UP000011728">
    <property type="component" value="Chromosome"/>
</dbReference>
<dbReference type="HOGENOM" id="CLU_2859854_0_0_9"/>
<dbReference type="PATRIC" id="fig|931276.5.peg.4360"/>
<dbReference type="AlphaFoldDB" id="M1MTP6"/>
<dbReference type="EMBL" id="CP004121">
    <property type="protein sequence ID" value="AGF58081.1"/>
    <property type="molecule type" value="Genomic_DNA"/>
</dbReference>
<keyword evidence="2" id="KW-1185">Reference proteome</keyword>
<evidence type="ECO:0000313" key="2">
    <source>
        <dbReference type="Proteomes" id="UP000011728"/>
    </source>
</evidence>
<dbReference type="KEGG" id="csr:Cspa_c43280"/>
<proteinExistence type="predicted"/>
<name>M1MTP6_9CLOT</name>
<reference evidence="1 2" key="1">
    <citation type="submission" date="2013-02" db="EMBL/GenBank/DDBJ databases">
        <title>Genome sequence of Clostridium saccharoperbutylacetonicum N1-4(HMT).</title>
        <authorList>
            <person name="Poehlein A."/>
            <person name="Daniel R."/>
        </authorList>
    </citation>
    <scope>NUCLEOTIDE SEQUENCE [LARGE SCALE GENOMIC DNA]</scope>
    <source>
        <strain evidence="2">N1-4(HMT)</strain>
    </source>
</reference>
<organism evidence="1 2">
    <name type="scientific">Clostridium saccharoperbutylacetonicum N1-4(HMT)</name>
    <dbReference type="NCBI Taxonomy" id="931276"/>
    <lineage>
        <taxon>Bacteria</taxon>
        <taxon>Bacillati</taxon>
        <taxon>Bacillota</taxon>
        <taxon>Clostridia</taxon>
        <taxon>Eubacteriales</taxon>
        <taxon>Clostridiaceae</taxon>
        <taxon>Clostridium</taxon>
    </lineage>
</organism>
<evidence type="ECO:0000313" key="1">
    <source>
        <dbReference type="EMBL" id="AGF58081.1"/>
    </source>
</evidence>
<dbReference type="RefSeq" id="WP_015394392.1">
    <property type="nucleotide sequence ID" value="NC_020291.1"/>
</dbReference>
<gene>
    <name evidence="1" type="ORF">Cspa_c43280</name>
</gene>
<sequence length="64" mass="7184">MMNIIRELFSSRNLKRAGINMLFSSPNLAAADYARLSESLKMLDNEANQVNQAGMKTKKVSYAM</sequence>